<dbReference type="GO" id="GO:0036088">
    <property type="term" value="P:D-serine catabolic process"/>
    <property type="evidence" value="ECO:0007669"/>
    <property type="project" value="TreeGrafter"/>
</dbReference>
<name>A0A9X1S7A3_9MICC</name>
<dbReference type="Proteomes" id="UP001139264">
    <property type="component" value="Unassembled WGS sequence"/>
</dbReference>
<dbReference type="GO" id="GO:0008721">
    <property type="term" value="F:D-serine ammonia-lyase activity"/>
    <property type="evidence" value="ECO:0007669"/>
    <property type="project" value="TreeGrafter"/>
</dbReference>
<sequence>MRGSPDHQPWRDPAAYWAARARAVAHLAAPAASLDVQALRFNAQDLLRRAGGTPLRVASKSLRVRGVVDALLALPGFSGILAFTLAEALWLAERCDDVVVGYPSADRAAIAHLVADEGLAARVTLMVDDESQLDLIDSVVPADHRPDLRVCLDADASWQAPVLGFIGTRRSPLHSEADAVDLARRIVSRPGFTLVGLMMYEGQVAGVGDAVPGAAGTNALMRWVQQRSMKELRRRRGAIVRRLRELADLEFVNGGGTGSVEATAADPSVTEITVGSGMFAGHLFDSYRSFTPAPAAAVALDVVRRPAPETATVLGGGWIASGPPGSSRVPLVVWPEGLRLLPREGAGEVQTPLSGRTASGLAVGDRIMLRHAKSGELSERINEYAVVDDGAVVAMLPTYRGEGRAFL</sequence>
<dbReference type="RefSeq" id="WP_227908367.1">
    <property type="nucleotide sequence ID" value="NZ_CP095461.1"/>
</dbReference>
<dbReference type="InterPro" id="IPR029066">
    <property type="entry name" value="PLP-binding_barrel"/>
</dbReference>
<dbReference type="InterPro" id="IPR001608">
    <property type="entry name" value="Ala_racemase_N"/>
</dbReference>
<dbReference type="PANTHER" id="PTHR28004:SF2">
    <property type="entry name" value="D-SERINE DEHYDRATASE"/>
    <property type="match status" value="1"/>
</dbReference>
<organism evidence="2 3">
    <name type="scientific">Arthrobacter gengyunqii</name>
    <dbReference type="NCBI Taxonomy" id="2886940"/>
    <lineage>
        <taxon>Bacteria</taxon>
        <taxon>Bacillati</taxon>
        <taxon>Actinomycetota</taxon>
        <taxon>Actinomycetes</taxon>
        <taxon>Micrococcales</taxon>
        <taxon>Micrococcaceae</taxon>
        <taxon>Arthrobacter</taxon>
    </lineage>
</organism>
<dbReference type="Gene3D" id="3.20.20.10">
    <property type="entry name" value="Alanine racemase"/>
    <property type="match status" value="1"/>
</dbReference>
<proteinExistence type="predicted"/>
<dbReference type="PANTHER" id="PTHR28004">
    <property type="entry name" value="ZGC:162816-RELATED"/>
    <property type="match status" value="1"/>
</dbReference>
<dbReference type="EC" id="5.1.1.1" evidence="2"/>
<dbReference type="EMBL" id="JAJFZP010000009">
    <property type="protein sequence ID" value="MCC3270056.1"/>
    <property type="molecule type" value="Genomic_DNA"/>
</dbReference>
<keyword evidence="2" id="KW-0413">Isomerase</keyword>
<gene>
    <name evidence="2" type="ORF">LJ751_11945</name>
</gene>
<protein>
    <submittedName>
        <fullName evidence="2">Alanine racemase</fullName>
        <ecNumber evidence="2">5.1.1.1</ecNumber>
    </submittedName>
</protein>
<evidence type="ECO:0000313" key="2">
    <source>
        <dbReference type="EMBL" id="MCC3270056.1"/>
    </source>
</evidence>
<reference evidence="2" key="1">
    <citation type="submission" date="2021-10" db="EMBL/GenBank/DDBJ databases">
        <title>Novel species in genus Arthrobacter.</title>
        <authorList>
            <person name="Liu Y."/>
        </authorList>
    </citation>
    <scope>NUCLEOTIDE SEQUENCE</scope>
    <source>
        <strain evidence="2">Zg-Y809</strain>
    </source>
</reference>
<accession>A0A9X1S7A3</accession>
<feature type="domain" description="Alanine racemase N-terminal" evidence="1">
    <location>
        <begin position="35"/>
        <end position="209"/>
    </location>
</feature>
<dbReference type="SUPFAM" id="SSF51419">
    <property type="entry name" value="PLP-binding barrel"/>
    <property type="match status" value="1"/>
</dbReference>
<dbReference type="GO" id="GO:0008784">
    <property type="term" value="F:alanine racemase activity"/>
    <property type="evidence" value="ECO:0007669"/>
    <property type="project" value="UniProtKB-EC"/>
</dbReference>
<evidence type="ECO:0000313" key="3">
    <source>
        <dbReference type="Proteomes" id="UP001139264"/>
    </source>
</evidence>
<dbReference type="Pfam" id="PF01168">
    <property type="entry name" value="Ala_racemase_N"/>
    <property type="match status" value="1"/>
</dbReference>
<dbReference type="AlphaFoldDB" id="A0A9X1S7A3"/>
<dbReference type="InterPro" id="IPR051466">
    <property type="entry name" value="D-amino_acid_metab_enzyme"/>
</dbReference>
<evidence type="ECO:0000259" key="1">
    <source>
        <dbReference type="Pfam" id="PF01168"/>
    </source>
</evidence>
<comment type="caution">
    <text evidence="2">The sequence shown here is derived from an EMBL/GenBank/DDBJ whole genome shotgun (WGS) entry which is preliminary data.</text>
</comment>